<dbReference type="OrthoDB" id="5989028at2759"/>
<evidence type="ECO:0000313" key="3">
    <source>
        <dbReference type="Proteomes" id="UP000499080"/>
    </source>
</evidence>
<evidence type="ECO:0000313" key="2">
    <source>
        <dbReference type="EMBL" id="GBM00010.1"/>
    </source>
</evidence>
<evidence type="ECO:0000256" key="1">
    <source>
        <dbReference type="SAM" id="MobiDB-lite"/>
    </source>
</evidence>
<gene>
    <name evidence="2" type="ORF">AVEN_214089_1</name>
</gene>
<dbReference type="Proteomes" id="UP000499080">
    <property type="component" value="Unassembled WGS sequence"/>
</dbReference>
<name>A0A4Y2C759_ARAVE</name>
<comment type="caution">
    <text evidence="2">The sequence shown here is derived from an EMBL/GenBank/DDBJ whole genome shotgun (WGS) entry which is preliminary data.</text>
</comment>
<dbReference type="AlphaFoldDB" id="A0A4Y2C759"/>
<accession>A0A4Y2C759</accession>
<organism evidence="2 3">
    <name type="scientific">Araneus ventricosus</name>
    <name type="common">Orbweaver spider</name>
    <name type="synonym">Epeira ventricosa</name>
    <dbReference type="NCBI Taxonomy" id="182803"/>
    <lineage>
        <taxon>Eukaryota</taxon>
        <taxon>Metazoa</taxon>
        <taxon>Ecdysozoa</taxon>
        <taxon>Arthropoda</taxon>
        <taxon>Chelicerata</taxon>
        <taxon>Arachnida</taxon>
        <taxon>Araneae</taxon>
        <taxon>Araneomorphae</taxon>
        <taxon>Entelegynae</taxon>
        <taxon>Araneoidea</taxon>
        <taxon>Araneidae</taxon>
        <taxon>Araneus</taxon>
    </lineage>
</organism>
<sequence>MKNTWKSFSLDSFPVWEDIDDGFFRFGAYFLWNKLEKDIVLVQKGLESIIQASLRVEDGLHERLREKTKITAHKSCRQKYTRLSSIRASTKQKETSESSPTTSSVLRSSEEKFDFKNDCFILGKPTVVDSKYPLHRRKPVHFVFTLKIRILCHERCDDLGERVKCDLVAPEARCHKYCYREFLRTTLRKDTVGRPKSEVFDKLCNTSKVAMDANLLYKNYRV</sequence>
<feature type="region of interest" description="Disordered" evidence="1">
    <location>
        <begin position="84"/>
        <end position="105"/>
    </location>
</feature>
<reference evidence="2 3" key="1">
    <citation type="journal article" date="2019" name="Sci. Rep.">
        <title>Orb-weaving spider Araneus ventricosus genome elucidates the spidroin gene catalogue.</title>
        <authorList>
            <person name="Kono N."/>
            <person name="Nakamura H."/>
            <person name="Ohtoshi R."/>
            <person name="Moran D.A.P."/>
            <person name="Shinohara A."/>
            <person name="Yoshida Y."/>
            <person name="Fujiwara M."/>
            <person name="Mori M."/>
            <person name="Tomita M."/>
            <person name="Arakawa K."/>
        </authorList>
    </citation>
    <scope>NUCLEOTIDE SEQUENCE [LARGE SCALE GENOMIC DNA]</scope>
</reference>
<keyword evidence="3" id="KW-1185">Reference proteome</keyword>
<protein>
    <submittedName>
        <fullName evidence="2">Uncharacterized protein</fullName>
    </submittedName>
</protein>
<proteinExistence type="predicted"/>
<dbReference type="EMBL" id="BGPR01000153">
    <property type="protein sequence ID" value="GBM00010.1"/>
    <property type="molecule type" value="Genomic_DNA"/>
</dbReference>